<comment type="caution">
    <text evidence="7">The sequence shown here is derived from an EMBL/GenBank/DDBJ whole genome shotgun (WGS) entry which is preliminary data.</text>
</comment>
<dbReference type="RefSeq" id="WP_058854763.1">
    <property type="nucleotide sequence ID" value="NZ_BMMH01000020.1"/>
</dbReference>
<dbReference type="PANTHER" id="PTHR30086:SF17">
    <property type="entry name" value="LYSE FAMILY TRANSLOCATOR"/>
    <property type="match status" value="1"/>
</dbReference>
<feature type="transmembrane region" description="Helical" evidence="6">
    <location>
        <begin position="188"/>
        <end position="207"/>
    </location>
</feature>
<dbReference type="InterPro" id="IPR001123">
    <property type="entry name" value="LeuE-type"/>
</dbReference>
<keyword evidence="5 6" id="KW-0472">Membrane</keyword>
<evidence type="ECO:0000256" key="3">
    <source>
        <dbReference type="ARBA" id="ARBA00022692"/>
    </source>
</evidence>
<reference evidence="7" key="1">
    <citation type="journal article" date="2014" name="Int. J. Syst. Evol. Microbiol.">
        <title>Complete genome sequence of Corynebacterium casei LMG S-19264T (=DSM 44701T), isolated from a smear-ripened cheese.</title>
        <authorList>
            <consortium name="US DOE Joint Genome Institute (JGI-PGF)"/>
            <person name="Walter F."/>
            <person name="Albersmeier A."/>
            <person name="Kalinowski J."/>
            <person name="Ruckert C."/>
        </authorList>
    </citation>
    <scope>NUCLEOTIDE SEQUENCE</scope>
    <source>
        <strain evidence="7">CGMCC 4.3508</strain>
    </source>
</reference>
<reference evidence="7" key="2">
    <citation type="submission" date="2020-09" db="EMBL/GenBank/DDBJ databases">
        <authorList>
            <person name="Sun Q."/>
            <person name="Zhou Y."/>
        </authorList>
    </citation>
    <scope>NUCLEOTIDE SEQUENCE</scope>
    <source>
        <strain evidence="7">CGMCC 4.3508</strain>
    </source>
</reference>
<feature type="transmembrane region" description="Helical" evidence="6">
    <location>
        <begin position="67"/>
        <end position="88"/>
    </location>
</feature>
<gene>
    <name evidence="7" type="ORF">GCM10011588_60530</name>
</gene>
<dbReference type="EMBL" id="BMMH01000020">
    <property type="protein sequence ID" value="GGL37740.1"/>
    <property type="molecule type" value="Genomic_DNA"/>
</dbReference>
<keyword evidence="3 6" id="KW-0812">Transmembrane</keyword>
<protein>
    <submittedName>
        <fullName evidence="7">Threonine transporter RhtB</fullName>
    </submittedName>
</protein>
<evidence type="ECO:0000313" key="7">
    <source>
        <dbReference type="EMBL" id="GGL37740.1"/>
    </source>
</evidence>
<dbReference type="Pfam" id="PF01810">
    <property type="entry name" value="LysE"/>
    <property type="match status" value="1"/>
</dbReference>
<keyword evidence="2" id="KW-1003">Cell membrane</keyword>
<sequence length="208" mass="21115">MNQFAAVAGAHFLALLSPGPDFFLIAHTSMTDGWRRAIAACAGIAAANAVFIATAFAGLSILRPGGIAFTSVQIAGAAFLLYLGVGLLRSAGAASIEAAPAGGTARTAGSRWKLAAMGFASAALNPKNALFYAGLAAVLTVGASTGHLVAYGMWMFNVVLGWDVLVSVLIGNRVVLTRFARALPMLERASGVALIGLGLGILLTAAFH</sequence>
<dbReference type="AlphaFoldDB" id="A0A917RVU4"/>
<dbReference type="GO" id="GO:0005886">
    <property type="term" value="C:plasma membrane"/>
    <property type="evidence" value="ECO:0007669"/>
    <property type="project" value="UniProtKB-SubCell"/>
</dbReference>
<organism evidence="7 8">
    <name type="scientific">Nocardia jinanensis</name>
    <dbReference type="NCBI Taxonomy" id="382504"/>
    <lineage>
        <taxon>Bacteria</taxon>
        <taxon>Bacillati</taxon>
        <taxon>Actinomycetota</taxon>
        <taxon>Actinomycetes</taxon>
        <taxon>Mycobacteriales</taxon>
        <taxon>Nocardiaceae</taxon>
        <taxon>Nocardia</taxon>
    </lineage>
</organism>
<feature type="transmembrane region" description="Helical" evidence="6">
    <location>
        <begin position="37"/>
        <end position="61"/>
    </location>
</feature>
<dbReference type="Proteomes" id="UP000638263">
    <property type="component" value="Unassembled WGS sequence"/>
</dbReference>
<comment type="subcellular location">
    <subcellularLocation>
        <location evidence="1">Cell membrane</location>
        <topology evidence="1">Multi-pass membrane protein</topology>
    </subcellularLocation>
</comment>
<evidence type="ECO:0000256" key="5">
    <source>
        <dbReference type="ARBA" id="ARBA00023136"/>
    </source>
</evidence>
<evidence type="ECO:0000256" key="2">
    <source>
        <dbReference type="ARBA" id="ARBA00022475"/>
    </source>
</evidence>
<feature type="transmembrane region" description="Helical" evidence="6">
    <location>
        <begin position="154"/>
        <end position="176"/>
    </location>
</feature>
<dbReference type="PANTHER" id="PTHR30086">
    <property type="entry name" value="ARGININE EXPORTER PROTEIN ARGO"/>
    <property type="match status" value="1"/>
</dbReference>
<dbReference type="GO" id="GO:0015171">
    <property type="term" value="F:amino acid transmembrane transporter activity"/>
    <property type="evidence" value="ECO:0007669"/>
    <property type="project" value="TreeGrafter"/>
</dbReference>
<feature type="transmembrane region" description="Helical" evidence="6">
    <location>
        <begin position="6"/>
        <end position="25"/>
    </location>
</feature>
<keyword evidence="8" id="KW-1185">Reference proteome</keyword>
<keyword evidence="4 6" id="KW-1133">Transmembrane helix</keyword>
<evidence type="ECO:0000313" key="8">
    <source>
        <dbReference type="Proteomes" id="UP000638263"/>
    </source>
</evidence>
<evidence type="ECO:0000256" key="1">
    <source>
        <dbReference type="ARBA" id="ARBA00004651"/>
    </source>
</evidence>
<name>A0A917RVU4_9NOCA</name>
<evidence type="ECO:0000256" key="4">
    <source>
        <dbReference type="ARBA" id="ARBA00022989"/>
    </source>
</evidence>
<accession>A0A917RVU4</accession>
<evidence type="ECO:0000256" key="6">
    <source>
        <dbReference type="SAM" id="Phobius"/>
    </source>
</evidence>
<proteinExistence type="predicted"/>
<feature type="transmembrane region" description="Helical" evidence="6">
    <location>
        <begin position="129"/>
        <end position="148"/>
    </location>
</feature>